<evidence type="ECO:0000256" key="1">
    <source>
        <dbReference type="ARBA" id="ARBA00009477"/>
    </source>
</evidence>
<dbReference type="Proteomes" id="UP000238801">
    <property type="component" value="Unassembled WGS sequence"/>
</dbReference>
<evidence type="ECO:0000256" key="2">
    <source>
        <dbReference type="SAM" id="Coils"/>
    </source>
</evidence>
<evidence type="ECO:0000256" key="3">
    <source>
        <dbReference type="SAM" id="MobiDB-lite"/>
    </source>
</evidence>
<feature type="transmembrane region" description="Helical" evidence="4">
    <location>
        <begin position="28"/>
        <end position="49"/>
    </location>
</feature>
<dbReference type="RefSeq" id="WP_245883853.1">
    <property type="nucleotide sequence ID" value="NZ_PVTT01000003.1"/>
</dbReference>
<dbReference type="Pfam" id="PF25954">
    <property type="entry name" value="Beta-barrel_RND_2"/>
    <property type="match status" value="1"/>
</dbReference>
<dbReference type="SUPFAM" id="SSF111369">
    <property type="entry name" value="HlyD-like secretion proteins"/>
    <property type="match status" value="1"/>
</dbReference>
<dbReference type="InterPro" id="IPR006143">
    <property type="entry name" value="RND_pump_MFP"/>
</dbReference>
<comment type="similarity">
    <text evidence="1">Belongs to the membrane fusion protein (MFP) (TC 8.A.1) family.</text>
</comment>
<reference evidence="6 7" key="1">
    <citation type="submission" date="2018-03" db="EMBL/GenBank/DDBJ databases">
        <title>Genomic Encyclopedia of Archaeal and Bacterial Type Strains, Phase II (KMG-II): from individual species to whole genera.</title>
        <authorList>
            <person name="Goeker M."/>
        </authorList>
    </citation>
    <scope>NUCLEOTIDE SEQUENCE [LARGE SCALE GENOMIC DNA]</scope>
    <source>
        <strain evidence="6 7">DSM 29318</strain>
    </source>
</reference>
<protein>
    <submittedName>
        <fullName evidence="6">Multidrug efflux system membrane fusion protein</fullName>
    </submittedName>
</protein>
<keyword evidence="4" id="KW-0812">Transmembrane</keyword>
<dbReference type="PANTHER" id="PTHR30469">
    <property type="entry name" value="MULTIDRUG RESISTANCE PROTEIN MDTA"/>
    <property type="match status" value="1"/>
</dbReference>
<dbReference type="Gene3D" id="1.10.287.470">
    <property type="entry name" value="Helix hairpin bin"/>
    <property type="match status" value="1"/>
</dbReference>
<accession>A0A2T0WZ97</accession>
<comment type="caution">
    <text evidence="6">The sequence shown here is derived from an EMBL/GenBank/DDBJ whole genome shotgun (WGS) entry which is preliminary data.</text>
</comment>
<feature type="domain" description="CusB-like beta-barrel" evidence="5">
    <location>
        <begin position="226"/>
        <end position="295"/>
    </location>
</feature>
<dbReference type="Gene3D" id="2.40.30.170">
    <property type="match status" value="1"/>
</dbReference>
<dbReference type="Gene3D" id="2.40.50.100">
    <property type="match status" value="1"/>
</dbReference>
<name>A0A2T0WZ97_9RHOB</name>
<feature type="region of interest" description="Disordered" evidence="3">
    <location>
        <begin position="1"/>
        <end position="21"/>
    </location>
</feature>
<keyword evidence="7" id="KW-1185">Reference proteome</keyword>
<proteinExistence type="inferred from homology"/>
<evidence type="ECO:0000259" key="5">
    <source>
        <dbReference type="Pfam" id="PF25954"/>
    </source>
</evidence>
<keyword evidence="4" id="KW-1133">Transmembrane helix</keyword>
<dbReference type="PANTHER" id="PTHR30469:SF29">
    <property type="entry name" value="BLR2860 PROTEIN"/>
    <property type="match status" value="1"/>
</dbReference>
<feature type="coiled-coil region" evidence="2">
    <location>
        <begin position="126"/>
        <end position="184"/>
    </location>
</feature>
<dbReference type="InterPro" id="IPR058792">
    <property type="entry name" value="Beta-barrel_RND_2"/>
</dbReference>
<dbReference type="GO" id="GO:1990281">
    <property type="term" value="C:efflux pump complex"/>
    <property type="evidence" value="ECO:0007669"/>
    <property type="project" value="TreeGrafter"/>
</dbReference>
<evidence type="ECO:0000256" key="4">
    <source>
        <dbReference type="SAM" id="Phobius"/>
    </source>
</evidence>
<evidence type="ECO:0000313" key="7">
    <source>
        <dbReference type="Proteomes" id="UP000238801"/>
    </source>
</evidence>
<sequence>MSETTSQAGAPDGPAPMRFEDDRGSRRSVWIALALVVAVVAWMASGLVLPAREEGALPEAPAVLPVSVATRPSAAAPVTLVFRAQGQAQPDRDTMIRAEASGDVDEVYVMKGESVEEGMVIARLTTERLDADLARAREEEVRARRELENAESLLERGVATGDRVAQARAALAGAQAQVVAAETALDGADIVAPFGGRLETMTLDEGEFVSAGAEVARLVDNRPLTVAVQVPQQELEAIEDGQPASVAFITGEERAGRVTFVGSAAASETRTFLAEIEVPNEDGAIPAGISAEVEIPTGETLAHFVQPSVISLGTEGETGVKTVEDGRVAFHEVEVVRAEIDGVWVTGLPDRVELITVGQGFVRAGEPVVARPEVEG</sequence>
<keyword evidence="4" id="KW-0472">Membrane</keyword>
<organism evidence="6 7">
    <name type="scientific">Hasllibacter halocynthiae</name>
    <dbReference type="NCBI Taxonomy" id="595589"/>
    <lineage>
        <taxon>Bacteria</taxon>
        <taxon>Pseudomonadati</taxon>
        <taxon>Pseudomonadota</taxon>
        <taxon>Alphaproteobacteria</taxon>
        <taxon>Rhodobacterales</taxon>
        <taxon>Roseobacteraceae</taxon>
        <taxon>Hasllibacter</taxon>
    </lineage>
</organism>
<dbReference type="NCBIfam" id="TIGR01730">
    <property type="entry name" value="RND_mfp"/>
    <property type="match status" value="1"/>
</dbReference>
<keyword evidence="2" id="KW-0175">Coiled coil</keyword>
<dbReference type="GO" id="GO:0015562">
    <property type="term" value="F:efflux transmembrane transporter activity"/>
    <property type="evidence" value="ECO:0007669"/>
    <property type="project" value="TreeGrafter"/>
</dbReference>
<dbReference type="AlphaFoldDB" id="A0A2T0WZ97"/>
<dbReference type="EMBL" id="PVTT01000003">
    <property type="protein sequence ID" value="PRY92032.1"/>
    <property type="molecule type" value="Genomic_DNA"/>
</dbReference>
<gene>
    <name evidence="6" type="ORF">BCF33_2725</name>
</gene>
<evidence type="ECO:0000313" key="6">
    <source>
        <dbReference type="EMBL" id="PRY92032.1"/>
    </source>
</evidence>